<evidence type="ECO:0000256" key="2">
    <source>
        <dbReference type="ARBA" id="ARBA00006840"/>
    </source>
</evidence>
<keyword evidence="4 6" id="KW-1133">Transmembrane helix</keyword>
<evidence type="ECO:0000256" key="5">
    <source>
        <dbReference type="ARBA" id="ARBA00023136"/>
    </source>
</evidence>
<reference evidence="7 8" key="1">
    <citation type="submission" date="2024-04" db="EMBL/GenBank/DDBJ databases">
        <authorList>
            <consortium name="Genoscope - CEA"/>
            <person name="William W."/>
        </authorList>
    </citation>
    <scope>NUCLEOTIDE SEQUENCE [LARGE SCALE GENOMIC DNA]</scope>
</reference>
<evidence type="ECO:0000256" key="1">
    <source>
        <dbReference type="ARBA" id="ARBA00004141"/>
    </source>
</evidence>
<feature type="transmembrane region" description="Helical" evidence="6">
    <location>
        <begin position="102"/>
        <end position="127"/>
    </location>
</feature>
<comment type="similarity">
    <text evidence="2 6">Belongs to the tetraspanin (TM4SF) family.</text>
</comment>
<evidence type="ECO:0000313" key="8">
    <source>
        <dbReference type="Proteomes" id="UP001497497"/>
    </source>
</evidence>
<dbReference type="PANTHER" id="PTHR19282">
    <property type="entry name" value="TETRASPANIN"/>
    <property type="match status" value="1"/>
</dbReference>
<evidence type="ECO:0000256" key="4">
    <source>
        <dbReference type="ARBA" id="ARBA00022989"/>
    </source>
</evidence>
<comment type="subcellular location">
    <subcellularLocation>
        <location evidence="1 6">Membrane</location>
        <topology evidence="1 6">Multi-pass membrane protein</topology>
    </subcellularLocation>
</comment>
<keyword evidence="3 6" id="KW-0812">Transmembrane</keyword>
<dbReference type="AlphaFoldDB" id="A0AAV2H7Z4"/>
<dbReference type="EMBL" id="CAXITT010000046">
    <property type="protein sequence ID" value="CAL1529330.1"/>
    <property type="molecule type" value="Genomic_DNA"/>
</dbReference>
<gene>
    <name evidence="7" type="ORF">GSLYS_00003485001</name>
</gene>
<dbReference type="Gene3D" id="1.10.1450.10">
    <property type="entry name" value="Tetraspanin"/>
    <property type="match status" value="1"/>
</dbReference>
<name>A0AAV2H7Z4_LYMST</name>
<evidence type="ECO:0000256" key="6">
    <source>
        <dbReference type="RuleBase" id="RU361218"/>
    </source>
</evidence>
<feature type="transmembrane region" description="Helical" evidence="6">
    <location>
        <begin position="12"/>
        <end position="34"/>
    </location>
</feature>
<proteinExistence type="inferred from homology"/>
<feature type="transmembrane region" description="Helical" evidence="6">
    <location>
        <begin position="69"/>
        <end position="90"/>
    </location>
</feature>
<evidence type="ECO:0000313" key="7">
    <source>
        <dbReference type="EMBL" id="CAL1529330.1"/>
    </source>
</evidence>
<keyword evidence="5 6" id="KW-0472">Membrane</keyword>
<dbReference type="SUPFAM" id="SSF48652">
    <property type="entry name" value="Tetraspanin"/>
    <property type="match status" value="1"/>
</dbReference>
<dbReference type="InterPro" id="IPR000301">
    <property type="entry name" value="Tetraspanin_animals"/>
</dbReference>
<dbReference type="Proteomes" id="UP001497497">
    <property type="component" value="Unassembled WGS sequence"/>
</dbReference>
<dbReference type="PIRSF" id="PIRSF002419">
    <property type="entry name" value="Tetraspanin"/>
    <property type="match status" value="1"/>
</dbReference>
<keyword evidence="8" id="KW-1185">Reference proteome</keyword>
<dbReference type="InterPro" id="IPR008952">
    <property type="entry name" value="Tetraspanin_EC2_sf"/>
</dbReference>
<dbReference type="GO" id="GO:0016020">
    <property type="term" value="C:membrane"/>
    <property type="evidence" value="ECO:0007669"/>
    <property type="project" value="UniProtKB-SubCell"/>
</dbReference>
<protein>
    <recommendedName>
        <fullName evidence="6">Tetraspanin</fullName>
    </recommendedName>
</protein>
<comment type="caution">
    <text evidence="7">The sequence shown here is derived from an EMBL/GenBank/DDBJ whole genome shotgun (WGS) entry which is preliminary data.</text>
</comment>
<organism evidence="7 8">
    <name type="scientific">Lymnaea stagnalis</name>
    <name type="common">Great pond snail</name>
    <name type="synonym">Helix stagnalis</name>
    <dbReference type="NCBI Taxonomy" id="6523"/>
    <lineage>
        <taxon>Eukaryota</taxon>
        <taxon>Metazoa</taxon>
        <taxon>Spiralia</taxon>
        <taxon>Lophotrochozoa</taxon>
        <taxon>Mollusca</taxon>
        <taxon>Gastropoda</taxon>
        <taxon>Heterobranchia</taxon>
        <taxon>Euthyneura</taxon>
        <taxon>Panpulmonata</taxon>
        <taxon>Hygrophila</taxon>
        <taxon>Lymnaeoidea</taxon>
        <taxon>Lymnaeidae</taxon>
        <taxon>Lymnaea</taxon>
    </lineage>
</organism>
<accession>A0AAV2H7Z4</accession>
<dbReference type="InterPro" id="IPR018499">
    <property type="entry name" value="Tetraspanin/Peripherin"/>
</dbReference>
<feature type="transmembrane region" description="Helical" evidence="6">
    <location>
        <begin position="219"/>
        <end position="244"/>
    </location>
</feature>
<sequence length="253" mass="28003">MCCSTIAKCIFMVINVLVLIISTAFIALGTIVAFTPDILAILFKAAETSAALTSHPIPLSADVLNDFPLLYELGIGLFVLGGVLFIISFLGCCGSCCSCFDWMLILFAVVMVILMIVEIVIGTMFFVTDSPLHDFVRQNLKDRLAHFDYREDTKDSFSIAINLVNYLFKCCGIDGIEDFPNPDLPKPETLYSCSTEYPPSIVRYQGGCYTKLTDVIHEYILYAGLVFAALLLFQLIQVICAIVIQKKNKVSPF</sequence>
<dbReference type="Pfam" id="PF00335">
    <property type="entry name" value="Tetraspanin"/>
    <property type="match status" value="1"/>
</dbReference>
<evidence type="ECO:0000256" key="3">
    <source>
        <dbReference type="ARBA" id="ARBA00022692"/>
    </source>
</evidence>